<dbReference type="PANTHER" id="PTHR21879:SF8">
    <property type="entry name" value="OSIRIS 23"/>
    <property type="match status" value="1"/>
</dbReference>
<feature type="region of interest" description="Disordered" evidence="1">
    <location>
        <begin position="171"/>
        <end position="193"/>
    </location>
</feature>
<organism evidence="3 4">
    <name type="scientific">Dinoponera quadriceps</name>
    <name type="common">South American ant</name>
    <dbReference type="NCBI Taxonomy" id="609295"/>
    <lineage>
        <taxon>Eukaryota</taxon>
        <taxon>Metazoa</taxon>
        <taxon>Ecdysozoa</taxon>
        <taxon>Arthropoda</taxon>
        <taxon>Hexapoda</taxon>
        <taxon>Insecta</taxon>
        <taxon>Pterygota</taxon>
        <taxon>Neoptera</taxon>
        <taxon>Endopterygota</taxon>
        <taxon>Hymenoptera</taxon>
        <taxon>Apocrita</taxon>
        <taxon>Aculeata</taxon>
        <taxon>Formicoidea</taxon>
        <taxon>Formicidae</taxon>
        <taxon>Ponerinae</taxon>
        <taxon>Ponerini</taxon>
        <taxon>Dinoponera</taxon>
    </lineage>
</organism>
<dbReference type="CTD" id="43615"/>
<reference evidence="4" key="1">
    <citation type="submission" date="2025-08" db="UniProtKB">
        <authorList>
            <consortium name="RefSeq"/>
        </authorList>
    </citation>
    <scope>IDENTIFICATION</scope>
</reference>
<keyword evidence="2" id="KW-0812">Transmembrane</keyword>
<dbReference type="AlphaFoldDB" id="A0A6P3Y0P7"/>
<keyword evidence="2" id="KW-0472">Membrane</keyword>
<feature type="transmembrane region" description="Helical" evidence="2">
    <location>
        <begin position="200"/>
        <end position="216"/>
    </location>
</feature>
<dbReference type="OrthoDB" id="7683472at2759"/>
<dbReference type="GeneID" id="106749454"/>
<protein>
    <submittedName>
        <fullName evidence="4">Uncharacterized protein LOC106749454</fullName>
    </submittedName>
</protein>
<feature type="compositionally biased region" description="Low complexity" evidence="1">
    <location>
        <begin position="171"/>
        <end position="180"/>
    </location>
</feature>
<dbReference type="Proteomes" id="UP000515204">
    <property type="component" value="Unplaced"/>
</dbReference>
<accession>A0A6P3Y0P7</accession>
<dbReference type="InterPro" id="IPR012464">
    <property type="entry name" value="DUF1676"/>
</dbReference>
<name>A0A6P3Y0P7_DINQU</name>
<dbReference type="PANTHER" id="PTHR21879">
    <property type="entry name" value="FI03362P-RELATED-RELATED"/>
    <property type="match status" value="1"/>
</dbReference>
<keyword evidence="3" id="KW-1185">Reference proteome</keyword>
<dbReference type="RefSeq" id="XP_014484386.1">
    <property type="nucleotide sequence ID" value="XM_014628900.1"/>
</dbReference>
<dbReference type="Pfam" id="PF07898">
    <property type="entry name" value="DUF1676"/>
    <property type="match status" value="1"/>
</dbReference>
<evidence type="ECO:0000256" key="2">
    <source>
        <dbReference type="SAM" id="Phobius"/>
    </source>
</evidence>
<dbReference type="KEGG" id="dqu:106749454"/>
<evidence type="ECO:0000313" key="4">
    <source>
        <dbReference type="RefSeq" id="XP_014484386.1"/>
    </source>
</evidence>
<evidence type="ECO:0000313" key="3">
    <source>
        <dbReference type="Proteomes" id="UP000515204"/>
    </source>
</evidence>
<gene>
    <name evidence="4" type="primary">LOC106749454</name>
</gene>
<evidence type="ECO:0000256" key="1">
    <source>
        <dbReference type="SAM" id="MobiDB-lite"/>
    </source>
</evidence>
<dbReference type="GO" id="GO:0016020">
    <property type="term" value="C:membrane"/>
    <property type="evidence" value="ECO:0007669"/>
    <property type="project" value="TreeGrafter"/>
</dbReference>
<keyword evidence="2" id="KW-1133">Transmembrane helix</keyword>
<proteinExistence type="predicted"/>
<sequence>MSVTRYSHDRLLQCTATYPLEKRSPEEYRSFEMHPRALHVLVLAVIAVVRAGCDDKIKWYSGLRSMLKNCPTELRNSSGQDEILETFRRCVQRRIVDTLDALLDENVISVFDGIDLVRFHLSDENSTEHKDNLPDGSFDDISWSEIIWNRLTRVLRTHAFKVDVDHIFNTTSATNNTSESDPNSNIVQGRRRRHRRKHHFMPMMMLGLLFMGSVVIPMGFQFLAVLGGKALVLAKMALILSSIQGLKKIATSGINYGLYHHSPEAWHDRSHQVFPEEDYPVYVPSHP</sequence>